<feature type="compositionally biased region" description="Acidic residues" evidence="3">
    <location>
        <begin position="41"/>
        <end position="59"/>
    </location>
</feature>
<dbReference type="EMBL" id="JADGJH010000428">
    <property type="protein sequence ID" value="KAJ3129300.1"/>
    <property type="molecule type" value="Genomic_DNA"/>
</dbReference>
<feature type="region of interest" description="Disordered" evidence="3">
    <location>
        <begin position="110"/>
        <end position="170"/>
    </location>
</feature>
<dbReference type="Pfam" id="PF13499">
    <property type="entry name" value="EF-hand_7"/>
    <property type="match status" value="2"/>
</dbReference>
<dbReference type="InterPro" id="IPR002048">
    <property type="entry name" value="EF_hand_dom"/>
</dbReference>
<dbReference type="InterPro" id="IPR011992">
    <property type="entry name" value="EF-hand-dom_pair"/>
</dbReference>
<feature type="compositionally biased region" description="Low complexity" evidence="3">
    <location>
        <begin position="23"/>
        <end position="40"/>
    </location>
</feature>
<dbReference type="PANTHER" id="PTHR23048:SF59">
    <property type="entry name" value="EF-HAND SUPERFAMILY PROTEIN"/>
    <property type="match status" value="1"/>
</dbReference>
<reference evidence="5" key="1">
    <citation type="submission" date="2020-05" db="EMBL/GenBank/DDBJ databases">
        <title>Phylogenomic resolution of chytrid fungi.</title>
        <authorList>
            <person name="Stajich J.E."/>
            <person name="Amses K."/>
            <person name="Simmons R."/>
            <person name="Seto K."/>
            <person name="Myers J."/>
            <person name="Bonds A."/>
            <person name="Quandt C.A."/>
            <person name="Barry K."/>
            <person name="Liu P."/>
            <person name="Grigoriev I."/>
            <person name="Longcore J.E."/>
            <person name="James T.Y."/>
        </authorList>
    </citation>
    <scope>NUCLEOTIDE SEQUENCE</scope>
    <source>
        <strain evidence="5">JEL0513</strain>
    </source>
</reference>
<dbReference type="PROSITE" id="PS00018">
    <property type="entry name" value="EF_HAND_1"/>
    <property type="match status" value="1"/>
</dbReference>
<dbReference type="PANTHER" id="PTHR23048">
    <property type="entry name" value="MYOSIN LIGHT CHAIN 1, 3"/>
    <property type="match status" value="1"/>
</dbReference>
<evidence type="ECO:0000313" key="6">
    <source>
        <dbReference type="Proteomes" id="UP001211907"/>
    </source>
</evidence>
<dbReference type="SMART" id="SM00054">
    <property type="entry name" value="EFh"/>
    <property type="match status" value="3"/>
</dbReference>
<evidence type="ECO:0000256" key="1">
    <source>
        <dbReference type="ARBA" id="ARBA00022737"/>
    </source>
</evidence>
<dbReference type="InterPro" id="IPR018247">
    <property type="entry name" value="EF_Hand_1_Ca_BS"/>
</dbReference>
<keyword evidence="1" id="KW-0677">Repeat</keyword>
<evidence type="ECO:0000259" key="4">
    <source>
        <dbReference type="PROSITE" id="PS50222"/>
    </source>
</evidence>
<sequence length="364" mass="40164">MSKESTSRQLSTTRGNKQRVENESGSSFSSSSSSSSTSSFSDDDNDNDTDDNDDEDDEDGKGPVYLSRDFDDSNSDIAPPLQRRASTVLVNKNAGFVRIRRVFANGKDAAQNAPKRYQKRGSIAPVRNAITEDEEDASNSPTTIKNTAINSGSSGASENAARSDSITALRRPTQPTFSAVAVSFPEARKSLTRRLSTVPMAIAKKNEQGEFFDLTSEQAQEVRDVFDLFDTDGSASIDPSELRIVMRALGFNISVEEVEDIGTWFTAEGREDNALSFDEFLYVMAVKMSEQDESAEVKKSFKLFDVDKRGKIGTRELKKVAKELGDLLTDEDAVMMVEENDFDGDGDLNENDWARIFMGPKTYN</sequence>
<proteinExistence type="predicted"/>
<evidence type="ECO:0000256" key="2">
    <source>
        <dbReference type="ARBA" id="ARBA00022837"/>
    </source>
</evidence>
<dbReference type="CDD" id="cd00051">
    <property type="entry name" value="EFh"/>
    <property type="match status" value="2"/>
</dbReference>
<gene>
    <name evidence="5" type="primary">CETN1_2</name>
    <name evidence="5" type="ORF">HK100_008700</name>
</gene>
<protein>
    <submittedName>
        <fullName evidence="5">Centrin-1</fullName>
    </submittedName>
</protein>
<dbReference type="PROSITE" id="PS50222">
    <property type="entry name" value="EF_HAND_2"/>
    <property type="match status" value="2"/>
</dbReference>
<evidence type="ECO:0000256" key="3">
    <source>
        <dbReference type="SAM" id="MobiDB-lite"/>
    </source>
</evidence>
<feature type="compositionally biased region" description="Low complexity" evidence="3">
    <location>
        <begin position="148"/>
        <end position="160"/>
    </location>
</feature>
<feature type="domain" description="EF-hand" evidence="4">
    <location>
        <begin position="217"/>
        <end position="252"/>
    </location>
</feature>
<comment type="caution">
    <text evidence="5">The sequence shown here is derived from an EMBL/GenBank/DDBJ whole genome shotgun (WGS) entry which is preliminary data.</text>
</comment>
<feature type="domain" description="EF-hand" evidence="4">
    <location>
        <begin position="292"/>
        <end position="327"/>
    </location>
</feature>
<keyword evidence="6" id="KW-1185">Reference proteome</keyword>
<dbReference type="InterPro" id="IPR050230">
    <property type="entry name" value="CALM/Myosin/TropC-like"/>
</dbReference>
<dbReference type="AlphaFoldDB" id="A0AAD5T6N6"/>
<feature type="region of interest" description="Disordered" evidence="3">
    <location>
        <begin position="1"/>
        <end position="79"/>
    </location>
</feature>
<keyword evidence="2" id="KW-0106">Calcium</keyword>
<dbReference type="GO" id="GO:0005509">
    <property type="term" value="F:calcium ion binding"/>
    <property type="evidence" value="ECO:0007669"/>
    <property type="project" value="InterPro"/>
</dbReference>
<dbReference type="SUPFAM" id="SSF47473">
    <property type="entry name" value="EF-hand"/>
    <property type="match status" value="1"/>
</dbReference>
<dbReference type="Proteomes" id="UP001211907">
    <property type="component" value="Unassembled WGS sequence"/>
</dbReference>
<accession>A0AAD5T6N6</accession>
<organism evidence="5 6">
    <name type="scientific">Physocladia obscura</name>
    <dbReference type="NCBI Taxonomy" id="109957"/>
    <lineage>
        <taxon>Eukaryota</taxon>
        <taxon>Fungi</taxon>
        <taxon>Fungi incertae sedis</taxon>
        <taxon>Chytridiomycota</taxon>
        <taxon>Chytridiomycota incertae sedis</taxon>
        <taxon>Chytridiomycetes</taxon>
        <taxon>Chytridiales</taxon>
        <taxon>Chytriomycetaceae</taxon>
        <taxon>Physocladia</taxon>
    </lineage>
</organism>
<dbReference type="FunFam" id="1.10.238.10:FF:000001">
    <property type="entry name" value="Calmodulin 1"/>
    <property type="match status" value="1"/>
</dbReference>
<dbReference type="GO" id="GO:0016460">
    <property type="term" value="C:myosin II complex"/>
    <property type="evidence" value="ECO:0007669"/>
    <property type="project" value="TreeGrafter"/>
</dbReference>
<feature type="compositionally biased region" description="Polar residues" evidence="3">
    <location>
        <begin position="138"/>
        <end position="147"/>
    </location>
</feature>
<evidence type="ECO:0000313" key="5">
    <source>
        <dbReference type="EMBL" id="KAJ3129300.1"/>
    </source>
</evidence>
<dbReference type="Gene3D" id="1.10.238.10">
    <property type="entry name" value="EF-hand"/>
    <property type="match status" value="2"/>
</dbReference>
<name>A0AAD5T6N6_9FUNG</name>